<dbReference type="GO" id="GO:0005840">
    <property type="term" value="C:ribosome"/>
    <property type="evidence" value="ECO:0007669"/>
    <property type="project" value="UniProtKB-KW"/>
</dbReference>
<sequence length="80" mass="9331">MKNKLQQPEFYEIEVSCATCKTTHKIGTTVKTMKIETCSNCHSFYTDSQVFVTVAGQVDKFHKRYGYDQKKDDNKQQIEE</sequence>
<dbReference type="InterPro" id="IPR034704">
    <property type="entry name" value="Ribosomal_bL28/bL31-like_sf"/>
</dbReference>
<keyword evidence="1 3" id="KW-0689">Ribosomal protein</keyword>
<evidence type="ECO:0000256" key="1">
    <source>
        <dbReference type="ARBA" id="ARBA00022980"/>
    </source>
</evidence>
<evidence type="ECO:0000313" key="5">
    <source>
        <dbReference type="Proteomes" id="UP000037386"/>
    </source>
</evidence>
<dbReference type="InterPro" id="IPR042105">
    <property type="entry name" value="Ribosomal_bL31_sf"/>
</dbReference>
<dbReference type="RefSeq" id="WP_017191584.1">
    <property type="nucleotide sequence ID" value="NZ_LHCF01000010.1"/>
</dbReference>
<proteinExistence type="inferred from homology"/>
<dbReference type="OrthoDB" id="9803251at2"/>
<evidence type="ECO:0000256" key="2">
    <source>
        <dbReference type="ARBA" id="ARBA00023274"/>
    </source>
</evidence>
<dbReference type="Proteomes" id="UP000037386">
    <property type="component" value="Unassembled WGS sequence"/>
</dbReference>
<dbReference type="GO" id="GO:0006412">
    <property type="term" value="P:translation"/>
    <property type="evidence" value="ECO:0007669"/>
    <property type="project" value="InterPro"/>
</dbReference>
<dbReference type="NCBIfam" id="NF000612">
    <property type="entry name" value="PRK00019.1"/>
    <property type="match status" value="1"/>
</dbReference>
<organism evidence="4 5">
    <name type="scientific">Candidatus Phytoplasma pruni</name>
    <dbReference type="NCBI Taxonomy" id="479893"/>
    <lineage>
        <taxon>Bacteria</taxon>
        <taxon>Bacillati</taxon>
        <taxon>Mycoplasmatota</taxon>
        <taxon>Mollicutes</taxon>
        <taxon>Acholeplasmatales</taxon>
        <taxon>Acholeplasmataceae</taxon>
        <taxon>Candidatus Phytoplasma</taxon>
        <taxon>16SrIII (X-disease group)</taxon>
    </lineage>
</organism>
<dbReference type="GO" id="GO:1990904">
    <property type="term" value="C:ribonucleoprotein complex"/>
    <property type="evidence" value="ECO:0007669"/>
    <property type="project" value="UniProtKB-KW"/>
</dbReference>
<comment type="similarity">
    <text evidence="3">Belongs to the bacterial ribosomal protein bL31 family.</text>
</comment>
<dbReference type="STRING" id="479893.CPX_001634"/>
<gene>
    <name evidence="4" type="primary">rpmE</name>
    <name evidence="4" type="ORF">CPX_001634</name>
</gene>
<comment type="caution">
    <text evidence="4">The sequence shown here is derived from an EMBL/GenBank/DDBJ whole genome shotgun (WGS) entry which is preliminary data.</text>
</comment>
<dbReference type="Gene3D" id="4.10.830.30">
    <property type="entry name" value="Ribosomal protein L31"/>
    <property type="match status" value="1"/>
</dbReference>
<dbReference type="AlphaFoldDB" id="A0A0M1N0A6"/>
<dbReference type="SUPFAM" id="SSF143800">
    <property type="entry name" value="L28p-like"/>
    <property type="match status" value="1"/>
</dbReference>
<dbReference type="Pfam" id="PF01197">
    <property type="entry name" value="Ribosomal_L31"/>
    <property type="match status" value="1"/>
</dbReference>
<accession>A0A0M1N0A6</accession>
<protein>
    <recommendedName>
        <fullName evidence="3">50S ribosomal protein L31</fullName>
    </recommendedName>
</protein>
<reference evidence="5" key="1">
    <citation type="submission" date="2015-05" db="EMBL/GenBank/DDBJ databases">
        <title>Draft genome sequence of 'Candidatus Phytoplasma Pruni' strain CX, a plant pathogenic bacterium.</title>
        <authorList>
            <person name="Lee I.-M."/>
            <person name="Bottner-Parker K.D."/>
            <person name="Shao J."/>
            <person name="Gundersen-Rindal D.E."/>
            <person name="Zhao Y."/>
            <person name="Davis R.E."/>
        </authorList>
    </citation>
    <scope>NUCLEOTIDE SEQUENCE [LARGE SCALE GENOMIC DNA]</scope>
    <source>
        <strain evidence="5">CX</strain>
    </source>
</reference>
<dbReference type="PANTHER" id="PTHR33280">
    <property type="entry name" value="50S RIBOSOMAL PROTEIN L31, CHLOROPLASTIC"/>
    <property type="match status" value="1"/>
</dbReference>
<dbReference type="EMBL" id="LHCF01000010">
    <property type="protein sequence ID" value="KOR75374.1"/>
    <property type="molecule type" value="Genomic_DNA"/>
</dbReference>
<dbReference type="GO" id="GO:0003735">
    <property type="term" value="F:structural constituent of ribosome"/>
    <property type="evidence" value="ECO:0007669"/>
    <property type="project" value="InterPro"/>
</dbReference>
<dbReference type="NCBIfam" id="TIGR00105">
    <property type="entry name" value="L31"/>
    <property type="match status" value="1"/>
</dbReference>
<dbReference type="PATRIC" id="fig|479893.3.peg.437"/>
<keyword evidence="2 3" id="KW-0687">Ribonucleoprotein</keyword>
<dbReference type="InterPro" id="IPR002150">
    <property type="entry name" value="Ribosomal_bL31"/>
</dbReference>
<evidence type="ECO:0000313" key="4">
    <source>
        <dbReference type="EMBL" id="KOR75374.1"/>
    </source>
</evidence>
<dbReference type="PRINTS" id="PR01249">
    <property type="entry name" value="RIBOSOMALL31"/>
</dbReference>
<dbReference type="PANTHER" id="PTHR33280:SF1">
    <property type="entry name" value="LARGE RIBOSOMAL SUBUNIT PROTEIN BL31C"/>
    <property type="match status" value="1"/>
</dbReference>
<name>A0A0M1N0A6_9MOLU</name>
<evidence type="ECO:0000256" key="3">
    <source>
        <dbReference type="RuleBase" id="RU000564"/>
    </source>
</evidence>